<comment type="caution">
    <text evidence="3">The sequence shown here is derived from an EMBL/GenBank/DDBJ whole genome shotgun (WGS) entry which is preliminary data.</text>
</comment>
<dbReference type="InterPro" id="IPR001387">
    <property type="entry name" value="Cro/C1-type_HTH"/>
</dbReference>
<dbReference type="AlphaFoldDB" id="A0A840L598"/>
<dbReference type="PROSITE" id="PS50943">
    <property type="entry name" value="HTH_CROC1"/>
    <property type="match status" value="1"/>
</dbReference>
<evidence type="ECO:0000313" key="3">
    <source>
        <dbReference type="EMBL" id="MBB4843186.1"/>
    </source>
</evidence>
<sequence length="217" mass="23126">MSHFQPPVNATSLSLQQIAQNVKATLRVAGPDQDGTPSKMRPIDIARTTQMSRTTIRPLLETKKAGPDRRAPNLETVQKMADAIGIPVAFLLMTPSDWRALVAAVTAYSANYAAARQIVGDSMGEVSMAVRVLEKNQVHPDIPPRGQQPSPEQRKTMDEQNEVRRRTTLSLGALSLMAAGGSSEKVAQMLALAASLGSALTNQHAAAVAAAKNSNHA</sequence>
<dbReference type="EMBL" id="JACHLP010000003">
    <property type="protein sequence ID" value="MBB4843186.1"/>
    <property type="molecule type" value="Genomic_DNA"/>
</dbReference>
<feature type="region of interest" description="Disordered" evidence="1">
    <location>
        <begin position="137"/>
        <end position="163"/>
    </location>
</feature>
<dbReference type="Proteomes" id="UP000562027">
    <property type="component" value="Unassembled WGS sequence"/>
</dbReference>
<feature type="compositionally biased region" description="Basic and acidic residues" evidence="1">
    <location>
        <begin position="152"/>
        <end position="163"/>
    </location>
</feature>
<proteinExistence type="predicted"/>
<evidence type="ECO:0000256" key="1">
    <source>
        <dbReference type="SAM" id="MobiDB-lite"/>
    </source>
</evidence>
<name>A0A840L598_9BURK</name>
<organism evidence="3 4">
    <name type="scientific">Roseateles oligotrophus</name>
    <dbReference type="NCBI Taxonomy" id="1769250"/>
    <lineage>
        <taxon>Bacteria</taxon>
        <taxon>Pseudomonadati</taxon>
        <taxon>Pseudomonadota</taxon>
        <taxon>Betaproteobacteria</taxon>
        <taxon>Burkholderiales</taxon>
        <taxon>Sphaerotilaceae</taxon>
        <taxon>Roseateles</taxon>
    </lineage>
</organism>
<gene>
    <name evidence="3" type="ORF">HNP55_001705</name>
</gene>
<reference evidence="3 4" key="1">
    <citation type="submission" date="2020-08" db="EMBL/GenBank/DDBJ databases">
        <title>Functional genomics of gut bacteria from endangered species of beetles.</title>
        <authorList>
            <person name="Carlos-Shanley C."/>
        </authorList>
    </citation>
    <scope>NUCLEOTIDE SEQUENCE [LARGE SCALE GENOMIC DNA]</scope>
    <source>
        <strain evidence="3 4">S00239</strain>
    </source>
</reference>
<dbReference type="RefSeq" id="WP_184298227.1">
    <property type="nucleotide sequence ID" value="NZ_JACHLP010000003.1"/>
</dbReference>
<keyword evidence="4" id="KW-1185">Reference proteome</keyword>
<evidence type="ECO:0000259" key="2">
    <source>
        <dbReference type="PROSITE" id="PS50943"/>
    </source>
</evidence>
<evidence type="ECO:0000313" key="4">
    <source>
        <dbReference type="Proteomes" id="UP000562027"/>
    </source>
</evidence>
<feature type="domain" description="HTH cro/C1-type" evidence="2">
    <location>
        <begin position="68"/>
        <end position="91"/>
    </location>
</feature>
<protein>
    <submittedName>
        <fullName evidence="3">Transcriptional regulator with XRE-family HTH domain</fullName>
    </submittedName>
</protein>
<accession>A0A840L598</accession>